<organism evidence="2 3">
    <name type="scientific">Rhodosorus marinus</name>
    <dbReference type="NCBI Taxonomy" id="101924"/>
    <lineage>
        <taxon>Eukaryota</taxon>
        <taxon>Rhodophyta</taxon>
        <taxon>Stylonematophyceae</taxon>
        <taxon>Stylonematales</taxon>
        <taxon>Stylonemataceae</taxon>
        <taxon>Rhodosorus</taxon>
    </lineage>
</organism>
<proteinExistence type="predicted"/>
<name>A0AAV8UKB5_9RHOD</name>
<sequence length="195" mass="21239">MMRVVTLAVYGLALLGMVSAQSTCADTPGFVRFQYAGNGTGFWANLEGRNGTVYGTVFVTVAERKAKNCFQAVFEINGDDVALLRLRAGIFATTDAPTGKDRFTRKKRVRQVELPFRVVGGALYICPSSIPAEISPNCCERPNLVLFATAVITNGDESLRVYMVHNQATSNSSCITMNSEKPFRQACLLPIACPR</sequence>
<evidence type="ECO:0000313" key="3">
    <source>
        <dbReference type="Proteomes" id="UP001157974"/>
    </source>
</evidence>
<dbReference type="EMBL" id="JAMWBK010000010">
    <property type="protein sequence ID" value="KAJ8901627.1"/>
    <property type="molecule type" value="Genomic_DNA"/>
</dbReference>
<gene>
    <name evidence="2" type="ORF">NDN08_003835</name>
</gene>
<keyword evidence="3" id="KW-1185">Reference proteome</keyword>
<feature type="signal peptide" evidence="1">
    <location>
        <begin position="1"/>
        <end position="20"/>
    </location>
</feature>
<dbReference type="AlphaFoldDB" id="A0AAV8UKB5"/>
<comment type="caution">
    <text evidence="2">The sequence shown here is derived from an EMBL/GenBank/DDBJ whole genome shotgun (WGS) entry which is preliminary data.</text>
</comment>
<evidence type="ECO:0000313" key="2">
    <source>
        <dbReference type="EMBL" id="KAJ8901627.1"/>
    </source>
</evidence>
<evidence type="ECO:0000256" key="1">
    <source>
        <dbReference type="SAM" id="SignalP"/>
    </source>
</evidence>
<keyword evidence="1" id="KW-0732">Signal</keyword>
<protein>
    <recommendedName>
        <fullName evidence="4">DOMON domain-containing protein</fullName>
    </recommendedName>
</protein>
<reference evidence="2 3" key="1">
    <citation type="journal article" date="2023" name="Nat. Commun.">
        <title>Origin of minicircular mitochondrial genomes in red algae.</title>
        <authorList>
            <person name="Lee Y."/>
            <person name="Cho C.H."/>
            <person name="Lee Y.M."/>
            <person name="Park S.I."/>
            <person name="Yang J.H."/>
            <person name="West J.A."/>
            <person name="Bhattacharya D."/>
            <person name="Yoon H.S."/>
        </authorList>
    </citation>
    <scope>NUCLEOTIDE SEQUENCE [LARGE SCALE GENOMIC DNA]</scope>
    <source>
        <strain evidence="2 3">CCMP1338</strain>
        <tissue evidence="2">Whole cell</tissue>
    </source>
</reference>
<evidence type="ECO:0008006" key="4">
    <source>
        <dbReference type="Google" id="ProtNLM"/>
    </source>
</evidence>
<accession>A0AAV8UKB5</accession>
<dbReference type="Proteomes" id="UP001157974">
    <property type="component" value="Unassembled WGS sequence"/>
</dbReference>
<feature type="chain" id="PRO_5043429154" description="DOMON domain-containing protein" evidence="1">
    <location>
        <begin position="21"/>
        <end position="195"/>
    </location>
</feature>